<dbReference type="AlphaFoldDB" id="A0A4C1ZV82"/>
<evidence type="ECO:0000313" key="3">
    <source>
        <dbReference type="Proteomes" id="UP000299102"/>
    </source>
</evidence>
<dbReference type="InterPro" id="IPR029526">
    <property type="entry name" value="PGBD"/>
</dbReference>
<protein>
    <submittedName>
        <fullName evidence="2">PiggyBac transposable element-derived protein 2</fullName>
    </submittedName>
</protein>
<dbReference type="PANTHER" id="PTHR47055:SF3">
    <property type="entry name" value="PHORBOL-ESTER_DAG-TYPE DOMAIN-CONTAINING PROTEIN"/>
    <property type="match status" value="1"/>
</dbReference>
<dbReference type="Proteomes" id="UP000299102">
    <property type="component" value="Unassembled WGS sequence"/>
</dbReference>
<dbReference type="GO" id="GO:0043565">
    <property type="term" value="F:sequence-specific DNA binding"/>
    <property type="evidence" value="ECO:0007669"/>
    <property type="project" value="TreeGrafter"/>
</dbReference>
<dbReference type="STRING" id="151549.A0A4C1ZV82"/>
<dbReference type="Pfam" id="PF13843">
    <property type="entry name" value="DDE_Tnp_1_7"/>
    <property type="match status" value="1"/>
</dbReference>
<sequence>MASIPVNNLSEGNPSVLATRYGAYVLPDGYLINFDVYQGKSPNANSAYEHHFGKCAAPLLTLIDEFPNEKKRMPYHCFFDNLFTSLNLLNYFRQQGYGATGTVRENRLQKCKKLTSNKIMKKKQSGYHEYAISKEDRVIVAKWMDNSIVSIASNNLDVQPLSMVKRYSQKDKATTQVPRPFLLGEYNKYMVVTGWTKINMYRIHIRGKKWYWSLITWMLDTCTQCLATT</sequence>
<evidence type="ECO:0000259" key="1">
    <source>
        <dbReference type="Pfam" id="PF13843"/>
    </source>
</evidence>
<dbReference type="InterPro" id="IPR052638">
    <property type="entry name" value="PiggyBac_TE-derived"/>
</dbReference>
<evidence type="ECO:0000313" key="2">
    <source>
        <dbReference type="EMBL" id="GBP91014.1"/>
    </source>
</evidence>
<dbReference type="PANTHER" id="PTHR47055">
    <property type="entry name" value="DDE_TNP_1_7 DOMAIN-CONTAINING PROTEIN"/>
    <property type="match status" value="1"/>
</dbReference>
<dbReference type="OrthoDB" id="10057240at2759"/>
<comment type="caution">
    <text evidence="2">The sequence shown here is derived from an EMBL/GenBank/DDBJ whole genome shotgun (WGS) entry which is preliminary data.</text>
</comment>
<organism evidence="2 3">
    <name type="scientific">Eumeta variegata</name>
    <name type="common">Bagworm moth</name>
    <name type="synonym">Eumeta japonica</name>
    <dbReference type="NCBI Taxonomy" id="151549"/>
    <lineage>
        <taxon>Eukaryota</taxon>
        <taxon>Metazoa</taxon>
        <taxon>Ecdysozoa</taxon>
        <taxon>Arthropoda</taxon>
        <taxon>Hexapoda</taxon>
        <taxon>Insecta</taxon>
        <taxon>Pterygota</taxon>
        <taxon>Neoptera</taxon>
        <taxon>Endopterygota</taxon>
        <taxon>Lepidoptera</taxon>
        <taxon>Glossata</taxon>
        <taxon>Ditrysia</taxon>
        <taxon>Tineoidea</taxon>
        <taxon>Psychidae</taxon>
        <taxon>Oiketicinae</taxon>
        <taxon>Eumeta</taxon>
    </lineage>
</organism>
<name>A0A4C1ZV82_EUMVA</name>
<dbReference type="EMBL" id="BGZK01002133">
    <property type="protein sequence ID" value="GBP91014.1"/>
    <property type="molecule type" value="Genomic_DNA"/>
</dbReference>
<keyword evidence="3" id="KW-1185">Reference proteome</keyword>
<feature type="domain" description="PiggyBac transposable element-derived protein" evidence="1">
    <location>
        <begin position="28"/>
        <end position="223"/>
    </location>
</feature>
<proteinExistence type="predicted"/>
<gene>
    <name evidence="2" type="primary">PGBD2</name>
    <name evidence="2" type="ORF">EVAR_60489_1</name>
</gene>
<accession>A0A4C1ZV82</accession>
<reference evidence="2 3" key="1">
    <citation type="journal article" date="2019" name="Commun. Biol.">
        <title>The bagworm genome reveals a unique fibroin gene that provides high tensile strength.</title>
        <authorList>
            <person name="Kono N."/>
            <person name="Nakamura H."/>
            <person name="Ohtoshi R."/>
            <person name="Tomita M."/>
            <person name="Numata K."/>
            <person name="Arakawa K."/>
        </authorList>
    </citation>
    <scope>NUCLEOTIDE SEQUENCE [LARGE SCALE GENOMIC DNA]</scope>
</reference>